<gene>
    <name evidence="3" type="primary">m14</name>
</gene>
<feature type="compositionally biased region" description="Polar residues" evidence="1">
    <location>
        <begin position="226"/>
        <end position="248"/>
    </location>
</feature>
<dbReference type="InterPro" id="IPR022022">
    <property type="entry name" value="M04gp34-like"/>
</dbReference>
<organismHost>
    <name type="scientific">Mus musculus</name>
    <name type="common">Mouse</name>
    <dbReference type="NCBI Taxonomy" id="10090"/>
</organismHost>
<evidence type="ECO:0000313" key="4">
    <source>
        <dbReference type="Proteomes" id="UP000180711"/>
    </source>
</evidence>
<keyword evidence="2" id="KW-0812">Transmembrane</keyword>
<reference evidence="3 4" key="1">
    <citation type="journal article" date="2010" name="J. Virol.">
        <title>Stability of murine cytomegalovirus genome after in vitro and in vivo passage.</title>
        <authorList>
            <person name="Cheng T.P."/>
            <person name="Valentine M.C."/>
            <person name="Gao J."/>
            <person name="Pingel J.T."/>
            <person name="Yokoyama W.M."/>
        </authorList>
    </citation>
    <scope>NUCLEOTIDE SEQUENCE [LARGE SCALE GENOMIC DNA]</scope>
    <source>
        <strain evidence="3 4">Smith</strain>
    </source>
</reference>
<keyword evidence="2" id="KW-0472">Membrane</keyword>
<evidence type="ECO:0000313" key="3">
    <source>
        <dbReference type="EMBL" id="ADD10392.1"/>
    </source>
</evidence>
<feature type="compositionally biased region" description="Polar residues" evidence="1">
    <location>
        <begin position="194"/>
        <end position="206"/>
    </location>
</feature>
<evidence type="ECO:0000256" key="2">
    <source>
        <dbReference type="SAM" id="Phobius"/>
    </source>
</evidence>
<keyword evidence="2" id="KW-1133">Transmembrane helix</keyword>
<proteinExistence type="predicted"/>
<evidence type="ECO:0000256" key="1">
    <source>
        <dbReference type="SAM" id="MobiDB-lite"/>
    </source>
</evidence>
<dbReference type="Pfam" id="PF12216">
    <property type="entry name" value="m04gp34like"/>
    <property type="match status" value="1"/>
</dbReference>
<dbReference type="Proteomes" id="UP000180711">
    <property type="component" value="Segment"/>
</dbReference>
<name>D3XDJ8_MUHVS</name>
<dbReference type="RefSeq" id="YP_214022.1">
    <property type="nucleotide sequence ID" value="NC_004065.1"/>
</dbReference>
<keyword evidence="4" id="KW-1185">Reference proteome</keyword>
<protein>
    <submittedName>
        <fullName evidence="3">Glycoprotein family protein m14</fullName>
    </submittedName>
</protein>
<sequence length="301" mass="33762">MRRLGIVIVIASLLSAVESTETECDTYNVTIKPETCDFFDNLYEVRVRVDEKDTNRVHYSCQFKWNICTQATWYGTWIRMSFDEEMNPSPRVLAHVQLMSTPTSPPTLVGFWNDSSSDKQYVLSHNSSAEIWHDPVTDNIYISSQVSSNQLGLICQLTGCLNSKMDETYPAFAREKIETQTAIAIGKPADKQSELASQSLSKPTSSRRIDIPSPTPKSLQMIRPTTRGTSVSRKPEITVSSAQNPTSSAAPLRHAAQAYVTVVLGVIAGLFLWTLTDFRYVIADPRQDQRTIDRKMCQHSS</sequence>
<dbReference type="KEGG" id="vg:3293907"/>
<accession>D3XDJ8</accession>
<dbReference type="EMBL" id="GU305914">
    <property type="protein sequence ID" value="ADD10392.1"/>
    <property type="molecule type" value="Genomic_DNA"/>
</dbReference>
<feature type="transmembrane region" description="Helical" evidence="2">
    <location>
        <begin position="256"/>
        <end position="276"/>
    </location>
</feature>
<organism evidence="3 4">
    <name type="scientific">Murid herpesvirus 1 (strain Smith)</name>
    <name type="common">MuHV-1</name>
    <name type="synonym">Mouse cytomegalovirus</name>
    <dbReference type="NCBI Taxonomy" id="10367"/>
    <lineage>
        <taxon>Viruses</taxon>
        <taxon>Duplodnaviria</taxon>
        <taxon>Heunggongvirae</taxon>
        <taxon>Peploviricota</taxon>
        <taxon>Herviviricetes</taxon>
        <taxon>Herpesvirales</taxon>
        <taxon>Orthoherpesviridae</taxon>
        <taxon>Betaherpesvirinae</taxon>
        <taxon>Muromegalovirus</taxon>
        <taxon>Muromegalovirus muridbeta1</taxon>
        <taxon>Murid herpesvirus 1</taxon>
    </lineage>
</organism>
<feature type="region of interest" description="Disordered" evidence="1">
    <location>
        <begin position="188"/>
        <end position="248"/>
    </location>
</feature>